<dbReference type="Gene3D" id="1.20.910.10">
    <property type="entry name" value="Heme oxygenase-like"/>
    <property type="match status" value="1"/>
</dbReference>
<protein>
    <recommendedName>
        <fullName evidence="2">Thiaminase-2/PQQC domain-containing protein</fullName>
    </recommendedName>
</protein>
<dbReference type="AlphaFoldDB" id="A0A6C0L191"/>
<dbReference type="EMBL" id="MN741025">
    <property type="protein sequence ID" value="QHU23166.1"/>
    <property type="molecule type" value="Genomic_DNA"/>
</dbReference>
<name>A0A6C0L191_9ZZZZ</name>
<proteinExistence type="predicted"/>
<evidence type="ECO:0008006" key="2">
    <source>
        <dbReference type="Google" id="ProtNLM"/>
    </source>
</evidence>
<organism evidence="1">
    <name type="scientific">viral metagenome</name>
    <dbReference type="NCBI Taxonomy" id="1070528"/>
    <lineage>
        <taxon>unclassified sequences</taxon>
        <taxon>metagenomes</taxon>
        <taxon>organismal metagenomes</taxon>
    </lineage>
</organism>
<evidence type="ECO:0000313" key="1">
    <source>
        <dbReference type="EMBL" id="QHU23166.1"/>
    </source>
</evidence>
<accession>A0A6C0L191</accession>
<dbReference type="SUPFAM" id="SSF48613">
    <property type="entry name" value="Heme oxygenase-like"/>
    <property type="match status" value="1"/>
</dbReference>
<sequence>MKIYFLLCTAFSYEFPHHLVDEHVWRRFHRKVSKVVLSHPVVTDNAYTKEFSKGNIGLKEQSIFVQQFSVFSQLFLVSQLLKIINAPSKSEMRNGKEILCNELGVVFNSNGSIEGGTYSSKHAHFEWLLDVGKGLGLEYNELGKRCLGSKSTLYFCDELERLYGSQDDSTALAASYAIENWAQAGFWDELIEGFDKINKKRINNNEKPLPMAFWKFHSQLEKEHAAHTEKELKDVYFSNRIKDEELFLYNCEEMLDAIERFWLGLKNINSIKKRI</sequence>
<dbReference type="InterPro" id="IPR016084">
    <property type="entry name" value="Haem_Oase-like_multi-hlx"/>
</dbReference>
<reference evidence="1" key="1">
    <citation type="journal article" date="2020" name="Nature">
        <title>Giant virus diversity and host interactions through global metagenomics.</title>
        <authorList>
            <person name="Schulz F."/>
            <person name="Roux S."/>
            <person name="Paez-Espino D."/>
            <person name="Jungbluth S."/>
            <person name="Walsh D.A."/>
            <person name="Denef V.J."/>
            <person name="McMahon K.D."/>
            <person name="Konstantinidis K.T."/>
            <person name="Eloe-Fadrosh E.A."/>
            <person name="Kyrpides N.C."/>
            <person name="Woyke T."/>
        </authorList>
    </citation>
    <scope>NUCLEOTIDE SEQUENCE</scope>
    <source>
        <strain evidence="1">GVMAG-S-ERX555907-63</strain>
    </source>
</reference>